<proteinExistence type="predicted"/>
<organism evidence="2 3">
    <name type="scientific">Vanrija pseudolonga</name>
    <dbReference type="NCBI Taxonomy" id="143232"/>
    <lineage>
        <taxon>Eukaryota</taxon>
        <taxon>Fungi</taxon>
        <taxon>Dikarya</taxon>
        <taxon>Basidiomycota</taxon>
        <taxon>Agaricomycotina</taxon>
        <taxon>Tremellomycetes</taxon>
        <taxon>Trichosporonales</taxon>
        <taxon>Trichosporonaceae</taxon>
        <taxon>Vanrija</taxon>
    </lineage>
</organism>
<name>A0AAF0YBN1_9TREE</name>
<reference evidence="2" key="1">
    <citation type="submission" date="2023-10" db="EMBL/GenBank/DDBJ databases">
        <authorList>
            <person name="Noh H."/>
        </authorList>
    </citation>
    <scope>NUCLEOTIDE SEQUENCE</scope>
    <source>
        <strain evidence="2">DUCC4014</strain>
    </source>
</reference>
<keyword evidence="3" id="KW-1185">Reference proteome</keyword>
<dbReference type="RefSeq" id="XP_062629044.1">
    <property type="nucleotide sequence ID" value="XM_062773060.1"/>
</dbReference>
<keyword evidence="1" id="KW-1133">Transmembrane helix</keyword>
<sequence length="128" mass="14323">MCVRLSDPPEPVGLGAHFDLDTDQHDRIRLLRGRIDPHPLRQPKSDCRPERLLRERWAGGPELNRFVVDGWGIGAVDLVVSFALGLIFCSERIRDDLATQRKSLGAEPMLKPMTFGGLILVVVASWLV</sequence>
<feature type="transmembrane region" description="Helical" evidence="1">
    <location>
        <begin position="109"/>
        <end position="127"/>
    </location>
</feature>
<keyword evidence="1" id="KW-0472">Membrane</keyword>
<dbReference type="GeneID" id="87809714"/>
<evidence type="ECO:0000256" key="1">
    <source>
        <dbReference type="SAM" id="Phobius"/>
    </source>
</evidence>
<dbReference type="AlphaFoldDB" id="A0AAF0YBN1"/>
<evidence type="ECO:0000313" key="3">
    <source>
        <dbReference type="Proteomes" id="UP000827549"/>
    </source>
</evidence>
<dbReference type="EMBL" id="CP086717">
    <property type="protein sequence ID" value="WOO83012.1"/>
    <property type="molecule type" value="Genomic_DNA"/>
</dbReference>
<accession>A0AAF0YBN1</accession>
<evidence type="ECO:0000313" key="2">
    <source>
        <dbReference type="EMBL" id="WOO83012.1"/>
    </source>
</evidence>
<feature type="transmembrane region" description="Helical" evidence="1">
    <location>
        <begin position="71"/>
        <end position="89"/>
    </location>
</feature>
<gene>
    <name evidence="2" type="ORF">LOC62_04G006492</name>
</gene>
<dbReference type="Proteomes" id="UP000827549">
    <property type="component" value="Chromosome 4"/>
</dbReference>
<protein>
    <submittedName>
        <fullName evidence="2">Uncharacterized protein</fullName>
    </submittedName>
</protein>
<keyword evidence="1" id="KW-0812">Transmembrane</keyword>